<keyword evidence="2" id="KW-1185">Reference proteome</keyword>
<evidence type="ECO:0000313" key="2">
    <source>
        <dbReference type="Proteomes" id="UP001209878"/>
    </source>
</evidence>
<protein>
    <submittedName>
        <fullName evidence="1">Uncharacterized protein</fullName>
    </submittedName>
</protein>
<dbReference type="Proteomes" id="UP001209878">
    <property type="component" value="Unassembled WGS sequence"/>
</dbReference>
<dbReference type="AlphaFoldDB" id="A0AAD9KYP6"/>
<dbReference type="EMBL" id="JAODUO010000474">
    <property type="protein sequence ID" value="KAK2179747.1"/>
    <property type="molecule type" value="Genomic_DNA"/>
</dbReference>
<evidence type="ECO:0000313" key="1">
    <source>
        <dbReference type="EMBL" id="KAK2179747.1"/>
    </source>
</evidence>
<proteinExistence type="predicted"/>
<name>A0AAD9KYP6_RIDPI</name>
<comment type="caution">
    <text evidence="1">The sequence shown here is derived from an EMBL/GenBank/DDBJ whole genome shotgun (WGS) entry which is preliminary data.</text>
</comment>
<sequence length="94" mass="10891">MTHSDDKYCVTMYSTTHCCSAPSELKCLLSSCYLQHPLRHCLRFVINSLQVLLYMCRTTSPVAIAPLQIVYNYPELCFRSYTPRSHRLLKDEAL</sequence>
<accession>A0AAD9KYP6</accession>
<reference evidence="1" key="1">
    <citation type="journal article" date="2023" name="Mol. Biol. Evol.">
        <title>Third-Generation Sequencing Reveals the Adaptive Role of the Epigenome in Three Deep-Sea Polychaetes.</title>
        <authorList>
            <person name="Perez M."/>
            <person name="Aroh O."/>
            <person name="Sun Y."/>
            <person name="Lan Y."/>
            <person name="Juniper S.K."/>
            <person name="Young C.R."/>
            <person name="Angers B."/>
            <person name="Qian P.Y."/>
        </authorList>
    </citation>
    <scope>NUCLEOTIDE SEQUENCE</scope>
    <source>
        <strain evidence="1">R07B-5</strain>
    </source>
</reference>
<organism evidence="1 2">
    <name type="scientific">Ridgeia piscesae</name>
    <name type="common">Tubeworm</name>
    <dbReference type="NCBI Taxonomy" id="27915"/>
    <lineage>
        <taxon>Eukaryota</taxon>
        <taxon>Metazoa</taxon>
        <taxon>Spiralia</taxon>
        <taxon>Lophotrochozoa</taxon>
        <taxon>Annelida</taxon>
        <taxon>Polychaeta</taxon>
        <taxon>Sedentaria</taxon>
        <taxon>Canalipalpata</taxon>
        <taxon>Sabellida</taxon>
        <taxon>Siboglinidae</taxon>
        <taxon>Ridgeia</taxon>
    </lineage>
</organism>
<gene>
    <name evidence="1" type="ORF">NP493_474g02006</name>
</gene>